<keyword evidence="4 7" id="KW-0812">Transmembrane</keyword>
<feature type="domain" description="TonB-dependent receptor plug" evidence="8">
    <location>
        <begin position="260"/>
        <end position="358"/>
    </location>
</feature>
<dbReference type="InterPro" id="IPR039426">
    <property type="entry name" value="TonB-dep_rcpt-like"/>
</dbReference>
<evidence type="ECO:0000256" key="6">
    <source>
        <dbReference type="ARBA" id="ARBA00023237"/>
    </source>
</evidence>
<evidence type="ECO:0000256" key="4">
    <source>
        <dbReference type="ARBA" id="ARBA00022692"/>
    </source>
</evidence>
<dbReference type="SUPFAM" id="SSF49464">
    <property type="entry name" value="Carboxypeptidase regulatory domain-like"/>
    <property type="match status" value="1"/>
</dbReference>
<evidence type="ECO:0000256" key="1">
    <source>
        <dbReference type="ARBA" id="ARBA00004571"/>
    </source>
</evidence>
<evidence type="ECO:0000313" key="10">
    <source>
        <dbReference type="Proteomes" id="UP001595841"/>
    </source>
</evidence>
<dbReference type="EMBL" id="JBHSCL010000004">
    <property type="protein sequence ID" value="MFC4220114.1"/>
    <property type="molecule type" value="Genomic_DNA"/>
</dbReference>
<gene>
    <name evidence="9" type="ORF">ACFOWS_08220</name>
</gene>
<comment type="subcellular location">
    <subcellularLocation>
        <location evidence="1 7">Cell outer membrane</location>
        <topology evidence="1 7">Multi-pass membrane protein</topology>
    </subcellularLocation>
</comment>
<keyword evidence="2 7" id="KW-0813">Transport</keyword>
<dbReference type="Pfam" id="PF07715">
    <property type="entry name" value="Plug"/>
    <property type="match status" value="1"/>
</dbReference>
<reference evidence="10" key="1">
    <citation type="journal article" date="2019" name="Int. J. Syst. Evol. Microbiol.">
        <title>The Global Catalogue of Microorganisms (GCM) 10K type strain sequencing project: providing services to taxonomists for standard genome sequencing and annotation.</title>
        <authorList>
            <consortium name="The Broad Institute Genomics Platform"/>
            <consortium name="The Broad Institute Genome Sequencing Center for Infectious Disease"/>
            <person name="Wu L."/>
            <person name="Ma J."/>
        </authorList>
    </citation>
    <scope>NUCLEOTIDE SEQUENCE [LARGE SCALE GENOMIC DNA]</scope>
    <source>
        <strain evidence="10">CGMCC 1.15774</strain>
    </source>
</reference>
<evidence type="ECO:0000313" key="9">
    <source>
        <dbReference type="EMBL" id="MFC4220114.1"/>
    </source>
</evidence>
<accession>A0ABV8PMF5</accession>
<dbReference type="InterPro" id="IPR036942">
    <property type="entry name" value="Beta-barrel_TonB_sf"/>
</dbReference>
<dbReference type="SUPFAM" id="SSF56935">
    <property type="entry name" value="Porins"/>
    <property type="match status" value="1"/>
</dbReference>
<dbReference type="PROSITE" id="PS52016">
    <property type="entry name" value="TONB_DEPENDENT_REC_3"/>
    <property type="match status" value="1"/>
</dbReference>
<evidence type="ECO:0000256" key="7">
    <source>
        <dbReference type="PROSITE-ProRule" id="PRU01360"/>
    </source>
</evidence>
<dbReference type="InterPro" id="IPR012910">
    <property type="entry name" value="Plug_dom"/>
</dbReference>
<organism evidence="9 10">
    <name type="scientific">Flagellimonas marina</name>
    <dbReference type="NCBI Taxonomy" id="1775168"/>
    <lineage>
        <taxon>Bacteria</taxon>
        <taxon>Pseudomonadati</taxon>
        <taxon>Bacteroidota</taxon>
        <taxon>Flavobacteriia</taxon>
        <taxon>Flavobacteriales</taxon>
        <taxon>Flavobacteriaceae</taxon>
        <taxon>Flagellimonas</taxon>
    </lineage>
</organism>
<comment type="similarity">
    <text evidence="7">Belongs to the TonB-dependent receptor family.</text>
</comment>
<evidence type="ECO:0000256" key="5">
    <source>
        <dbReference type="ARBA" id="ARBA00023136"/>
    </source>
</evidence>
<dbReference type="Gene3D" id="2.40.170.20">
    <property type="entry name" value="TonB-dependent receptor, beta-barrel domain"/>
    <property type="match status" value="1"/>
</dbReference>
<dbReference type="Gene3D" id="2.170.130.10">
    <property type="entry name" value="TonB-dependent receptor, plug domain"/>
    <property type="match status" value="1"/>
</dbReference>
<evidence type="ECO:0000256" key="2">
    <source>
        <dbReference type="ARBA" id="ARBA00022448"/>
    </source>
</evidence>
<sequence length="925" mass="104201">MRNKITFIILLVGCQFIFGQNEVPKVSLSFTNVPFTEVLQDIEGQTDLSFFYLEDWVSDLRVSGIFDDVSVTTVLDDLLKQTVINYHIMDDGRIFLLRNSQIYTSLPDDFFGKENEEIPAGQRNTDEYLEPAGPVFVQTDQNTVRTMETVRIGRADGNSDRSSFTLQGRAINQTNGQPIPDLAILVEGGNAGTSTDTNGYYSLKLSAGEHIIQTRGLGIQDSRTRIILYGDGSHDFQLNESVESLDEVVVEGNRNRNVEAVTTGVTVIDVEGIKNIPQVLGERDILKAAVALPGITTAGEGASGFNVRGGRTDQNLILLDNGVVYNPAHFFGIFSTINPFTTGSAEIYKGNIPAEFGGRLSSVFDIKSKDANTEKFSGEASIGPVTGNLVLETPIIKDKSALMVGGRATYSDWILGALDDERLSNSSASFYDIMAKYNHTINTNNQIKATAYYSYDDFSITSDSIYDYSNRLFSLGWDHKFSEKTKGNLILSNSEYQFGIEFDGQANDDFDLGYKNNETELKYKIKYLYNNKHTLDFGLSSKYYIVDPGRKDPMGPDSDVASLSIPREQGLESALFISDEYEVNDKLLINLGLRYSFYAALGEAEQRIYQDNAPKNEETLEETRQFDKNEVIETYGGPELRLSARYFIQPDFSVKASLNNAFQYIHTLSNNTTVSPTDTWKLSDINIKPQEAYQATLGFYKNFDGSIYELSLEGYYKKQKNLLDYKVGAQLLLNETIEAEVIQGDGKAYGVEFLIKKNEGRLNGWLGYTYSRSFVKLDSEFNEERINNGEFFPSNYDKPHDISLVANYKFTRRFSASANFVYQTGRPVTFPIGSFALGNSEYVFYSDRNKFRIPDYYRLDISFQMEGNHKIKKFAHSFWSFSIYNVLGRNNPYSVFFVTEEGDIKAYQSSIFSIPVPTITYNFKF</sequence>
<dbReference type="Gene3D" id="3.55.50.30">
    <property type="match status" value="1"/>
</dbReference>
<dbReference type="InterPro" id="IPR008969">
    <property type="entry name" value="CarboxyPept-like_regulatory"/>
</dbReference>
<evidence type="ECO:0000256" key="3">
    <source>
        <dbReference type="ARBA" id="ARBA00022452"/>
    </source>
</evidence>
<keyword evidence="10" id="KW-1185">Reference proteome</keyword>
<dbReference type="RefSeq" id="WP_379763443.1">
    <property type="nucleotide sequence ID" value="NZ_JBHSCL010000004.1"/>
</dbReference>
<dbReference type="InterPro" id="IPR037066">
    <property type="entry name" value="Plug_dom_sf"/>
</dbReference>
<proteinExistence type="inferred from homology"/>
<protein>
    <submittedName>
        <fullName evidence="9">Carboxypeptidase-like regulatory domain-containing protein</fullName>
    </submittedName>
</protein>
<keyword evidence="5 7" id="KW-0472">Membrane</keyword>
<dbReference type="Gene3D" id="2.60.40.1120">
    <property type="entry name" value="Carboxypeptidase-like, regulatory domain"/>
    <property type="match status" value="1"/>
</dbReference>
<keyword evidence="3 7" id="KW-1134">Transmembrane beta strand</keyword>
<dbReference type="Pfam" id="PF13715">
    <property type="entry name" value="CarbopepD_reg_2"/>
    <property type="match status" value="1"/>
</dbReference>
<comment type="caution">
    <text evidence="9">The sequence shown here is derived from an EMBL/GenBank/DDBJ whole genome shotgun (WGS) entry which is preliminary data.</text>
</comment>
<name>A0ABV8PMF5_9FLAO</name>
<keyword evidence="6 7" id="KW-0998">Cell outer membrane</keyword>
<dbReference type="Proteomes" id="UP001595841">
    <property type="component" value="Unassembled WGS sequence"/>
</dbReference>
<evidence type="ECO:0000259" key="8">
    <source>
        <dbReference type="Pfam" id="PF07715"/>
    </source>
</evidence>